<evidence type="ECO:0000313" key="2">
    <source>
        <dbReference type="Proteomes" id="UP000694892"/>
    </source>
</evidence>
<sequence length="21" mass="2263">VLLDTTTAIGELGWKTYPLNG</sequence>
<proteinExistence type="predicted"/>
<dbReference type="Proteomes" id="UP000694892">
    <property type="component" value="Chromosome 2S"/>
</dbReference>
<dbReference type="EMBL" id="CM004469">
    <property type="protein sequence ID" value="OCT91200.1"/>
    <property type="molecule type" value="Genomic_DNA"/>
</dbReference>
<reference evidence="2" key="1">
    <citation type="journal article" date="2016" name="Nature">
        <title>Genome evolution in the allotetraploid frog Xenopus laevis.</title>
        <authorList>
            <person name="Session A.M."/>
            <person name="Uno Y."/>
            <person name="Kwon T."/>
            <person name="Chapman J.A."/>
            <person name="Toyoda A."/>
            <person name="Takahashi S."/>
            <person name="Fukui A."/>
            <person name="Hikosaka A."/>
            <person name="Suzuki A."/>
            <person name="Kondo M."/>
            <person name="van Heeringen S.J."/>
            <person name="Quigley I."/>
            <person name="Heinz S."/>
            <person name="Ogino H."/>
            <person name="Ochi H."/>
            <person name="Hellsten U."/>
            <person name="Lyons J.B."/>
            <person name="Simakov O."/>
            <person name="Putnam N."/>
            <person name="Stites J."/>
            <person name="Kuroki Y."/>
            <person name="Tanaka T."/>
            <person name="Michiue T."/>
            <person name="Watanabe M."/>
            <person name="Bogdanovic O."/>
            <person name="Lister R."/>
            <person name="Georgiou G."/>
            <person name="Paranjpe S.S."/>
            <person name="van Kruijsbergen I."/>
            <person name="Shu S."/>
            <person name="Carlson J."/>
            <person name="Kinoshita T."/>
            <person name="Ohta Y."/>
            <person name="Mawaribuchi S."/>
            <person name="Jenkins J."/>
            <person name="Grimwood J."/>
            <person name="Schmutz J."/>
            <person name="Mitros T."/>
            <person name="Mozaffari S.V."/>
            <person name="Suzuki Y."/>
            <person name="Haramoto Y."/>
            <person name="Yamamoto T.S."/>
            <person name="Takagi C."/>
            <person name="Heald R."/>
            <person name="Miller K."/>
            <person name="Haudenschild C."/>
            <person name="Kitzman J."/>
            <person name="Nakayama T."/>
            <person name="Izutsu Y."/>
            <person name="Robert J."/>
            <person name="Fortriede J."/>
            <person name="Burns K."/>
            <person name="Lotay V."/>
            <person name="Karimi K."/>
            <person name="Yasuoka Y."/>
            <person name="Dichmann D.S."/>
            <person name="Flajnik M.F."/>
            <person name="Houston D.W."/>
            <person name="Shendure J."/>
            <person name="DuPasquier L."/>
            <person name="Vize P.D."/>
            <person name="Zorn A.M."/>
            <person name="Ito M."/>
            <person name="Marcotte E.M."/>
            <person name="Wallingford J.B."/>
            <person name="Ito Y."/>
            <person name="Asashima M."/>
            <person name="Ueno N."/>
            <person name="Matsuda Y."/>
            <person name="Veenstra G.J."/>
            <person name="Fujiyama A."/>
            <person name="Harland R.M."/>
            <person name="Taira M."/>
            <person name="Rokhsar D.S."/>
        </authorList>
    </citation>
    <scope>NUCLEOTIDE SEQUENCE [LARGE SCALE GENOMIC DNA]</scope>
    <source>
        <strain evidence="2">J</strain>
    </source>
</reference>
<evidence type="ECO:0000313" key="1">
    <source>
        <dbReference type="EMBL" id="OCT91200.1"/>
    </source>
</evidence>
<gene>
    <name evidence="1" type="ORF">XELAEV_180142563mg</name>
</gene>
<dbReference type="AlphaFoldDB" id="A0A974DHK4"/>
<organism evidence="1 2">
    <name type="scientific">Xenopus laevis</name>
    <name type="common">African clawed frog</name>
    <dbReference type="NCBI Taxonomy" id="8355"/>
    <lineage>
        <taxon>Eukaryota</taxon>
        <taxon>Metazoa</taxon>
        <taxon>Chordata</taxon>
        <taxon>Craniata</taxon>
        <taxon>Vertebrata</taxon>
        <taxon>Euteleostomi</taxon>
        <taxon>Amphibia</taxon>
        <taxon>Batrachia</taxon>
        <taxon>Anura</taxon>
        <taxon>Pipoidea</taxon>
        <taxon>Pipidae</taxon>
        <taxon>Xenopodinae</taxon>
        <taxon>Xenopus</taxon>
        <taxon>Xenopus</taxon>
    </lineage>
</organism>
<protein>
    <submittedName>
        <fullName evidence="1">Uncharacterized protein</fullName>
    </submittedName>
</protein>
<accession>A0A974DHK4</accession>
<feature type="non-terminal residue" evidence="1">
    <location>
        <position position="21"/>
    </location>
</feature>
<name>A0A974DHK4_XENLA</name>
<feature type="non-terminal residue" evidence="1">
    <location>
        <position position="1"/>
    </location>
</feature>